<feature type="region of interest" description="Disordered" evidence="1">
    <location>
        <begin position="1"/>
        <end position="28"/>
    </location>
</feature>
<organism evidence="2 3">
    <name type="scientific">Ancylostoma caninum</name>
    <name type="common">Dog hookworm</name>
    <dbReference type="NCBI Taxonomy" id="29170"/>
    <lineage>
        <taxon>Eukaryota</taxon>
        <taxon>Metazoa</taxon>
        <taxon>Ecdysozoa</taxon>
        <taxon>Nematoda</taxon>
        <taxon>Chromadorea</taxon>
        <taxon>Rhabditida</taxon>
        <taxon>Rhabditina</taxon>
        <taxon>Rhabditomorpha</taxon>
        <taxon>Strongyloidea</taxon>
        <taxon>Ancylostomatidae</taxon>
        <taxon>Ancylostomatinae</taxon>
        <taxon>Ancylostoma</taxon>
    </lineage>
</organism>
<proteinExistence type="predicted"/>
<sequence>MHRSRAGTDSQSCAEHKSKEGGGGRRHRWSFAFRRRWFSTSSRDSKGDDGAATPPGTCDAAGILAVPRQTTLGSTWHSDAPSSSCTDRPEAGNSSSSVVKRKSLR</sequence>
<dbReference type="EMBL" id="JOJR01000430">
    <property type="protein sequence ID" value="RCN37964.1"/>
    <property type="molecule type" value="Genomic_DNA"/>
</dbReference>
<feature type="compositionally biased region" description="Polar residues" evidence="1">
    <location>
        <begin position="68"/>
        <end position="86"/>
    </location>
</feature>
<feature type="region of interest" description="Disordered" evidence="1">
    <location>
        <begin position="40"/>
        <end position="105"/>
    </location>
</feature>
<dbReference type="Proteomes" id="UP000252519">
    <property type="component" value="Unassembled WGS sequence"/>
</dbReference>
<feature type="compositionally biased region" description="Basic and acidic residues" evidence="1">
    <location>
        <begin position="14"/>
        <end position="23"/>
    </location>
</feature>
<protein>
    <submittedName>
        <fullName evidence="2">Uncharacterized protein</fullName>
    </submittedName>
</protein>
<reference evidence="2 3" key="1">
    <citation type="submission" date="2014-10" db="EMBL/GenBank/DDBJ databases">
        <title>Draft genome of the hookworm Ancylostoma caninum.</title>
        <authorList>
            <person name="Mitreva M."/>
        </authorList>
    </citation>
    <scope>NUCLEOTIDE SEQUENCE [LARGE SCALE GENOMIC DNA]</scope>
    <source>
        <strain evidence="2 3">Baltimore</strain>
    </source>
</reference>
<dbReference type="STRING" id="29170.A0A368G0M2"/>
<dbReference type="OrthoDB" id="10515221at2759"/>
<name>A0A368G0M2_ANCCA</name>
<keyword evidence="3" id="KW-1185">Reference proteome</keyword>
<evidence type="ECO:0000313" key="2">
    <source>
        <dbReference type="EMBL" id="RCN37964.1"/>
    </source>
</evidence>
<comment type="caution">
    <text evidence="2">The sequence shown here is derived from an EMBL/GenBank/DDBJ whole genome shotgun (WGS) entry which is preliminary data.</text>
</comment>
<dbReference type="AlphaFoldDB" id="A0A368G0M2"/>
<evidence type="ECO:0000313" key="3">
    <source>
        <dbReference type="Proteomes" id="UP000252519"/>
    </source>
</evidence>
<accession>A0A368G0M2</accession>
<evidence type="ECO:0000256" key="1">
    <source>
        <dbReference type="SAM" id="MobiDB-lite"/>
    </source>
</evidence>
<gene>
    <name evidence="2" type="ORF">ANCCAN_16123</name>
</gene>